<dbReference type="Pfam" id="PF13489">
    <property type="entry name" value="Methyltransf_23"/>
    <property type="match status" value="1"/>
</dbReference>
<reference evidence="2" key="1">
    <citation type="submission" date="2021-03" db="EMBL/GenBank/DDBJ databases">
        <title>Draft genome sequence of rust myrtle Austropuccinia psidii MF-1, a brazilian biotype.</title>
        <authorList>
            <person name="Quecine M.C."/>
            <person name="Pachon D.M.R."/>
            <person name="Bonatelli M.L."/>
            <person name="Correr F.H."/>
            <person name="Franceschini L.M."/>
            <person name="Leite T.F."/>
            <person name="Margarido G.R.A."/>
            <person name="Almeida C.A."/>
            <person name="Ferrarezi J.A."/>
            <person name="Labate C.A."/>
        </authorList>
    </citation>
    <scope>NUCLEOTIDE SEQUENCE</scope>
    <source>
        <strain evidence="2">MF-1</strain>
    </source>
</reference>
<dbReference type="Proteomes" id="UP000765509">
    <property type="component" value="Unassembled WGS sequence"/>
</dbReference>
<comment type="caution">
    <text evidence="2">The sequence shown here is derived from an EMBL/GenBank/DDBJ whole genome shotgun (WGS) entry which is preliminary data.</text>
</comment>
<dbReference type="AlphaFoldDB" id="A0A9Q3JES4"/>
<sequence length="301" mass="33503">MITQKSSTIPPHPSPYWLGRESSESKRLSEQHEVLIKAAGGYFPTQLSLNLEKLEAILDVGTGNAQWLLGLRQSGLLSPSVELCGIDVSNDMIPNSKLIREFGLTIKIKDLSSPLPINWIKKFDYIHIRHVLIWIEPKNWPCILQNLTNALKPGGTLLIIYPGAVPYDSKTDKPLGLNTAPGKLFSAFLKHTASCGLPRHAVTTLPKILLQVGLDPSWILNTTKPINMGGAEPDLRLRSASAHHLDFLLKLLKNLSYSKNLGCPPSDDEKGWKQLAQEWHCAIDRGCYYNLHILSTRKPLN</sequence>
<dbReference type="InterPro" id="IPR029063">
    <property type="entry name" value="SAM-dependent_MTases_sf"/>
</dbReference>
<evidence type="ECO:0000313" key="3">
    <source>
        <dbReference type="Proteomes" id="UP000765509"/>
    </source>
</evidence>
<dbReference type="EMBL" id="AVOT02069638">
    <property type="protein sequence ID" value="MBW0560492.1"/>
    <property type="molecule type" value="Genomic_DNA"/>
</dbReference>
<gene>
    <name evidence="2" type="ORF">O181_100207</name>
</gene>
<accession>A0A9Q3JES4</accession>
<name>A0A9Q3JES4_9BASI</name>
<evidence type="ECO:0000313" key="2">
    <source>
        <dbReference type="EMBL" id="MBW0560492.1"/>
    </source>
</evidence>
<keyword evidence="3" id="KW-1185">Reference proteome</keyword>
<evidence type="ECO:0008006" key="4">
    <source>
        <dbReference type="Google" id="ProtNLM"/>
    </source>
</evidence>
<dbReference type="CDD" id="cd02440">
    <property type="entry name" value="AdoMet_MTases"/>
    <property type="match status" value="1"/>
</dbReference>
<feature type="region of interest" description="Disordered" evidence="1">
    <location>
        <begin position="1"/>
        <end position="22"/>
    </location>
</feature>
<organism evidence="2 3">
    <name type="scientific">Austropuccinia psidii MF-1</name>
    <dbReference type="NCBI Taxonomy" id="1389203"/>
    <lineage>
        <taxon>Eukaryota</taxon>
        <taxon>Fungi</taxon>
        <taxon>Dikarya</taxon>
        <taxon>Basidiomycota</taxon>
        <taxon>Pucciniomycotina</taxon>
        <taxon>Pucciniomycetes</taxon>
        <taxon>Pucciniales</taxon>
        <taxon>Sphaerophragmiaceae</taxon>
        <taxon>Austropuccinia</taxon>
    </lineage>
</organism>
<proteinExistence type="predicted"/>
<dbReference type="OrthoDB" id="184880at2759"/>
<protein>
    <recommendedName>
        <fullName evidence="4">Methyltransferase domain-containing protein</fullName>
    </recommendedName>
</protein>
<dbReference type="Gene3D" id="3.40.50.150">
    <property type="entry name" value="Vaccinia Virus protein VP39"/>
    <property type="match status" value="1"/>
</dbReference>
<dbReference type="SUPFAM" id="SSF53335">
    <property type="entry name" value="S-adenosyl-L-methionine-dependent methyltransferases"/>
    <property type="match status" value="1"/>
</dbReference>
<evidence type="ECO:0000256" key="1">
    <source>
        <dbReference type="SAM" id="MobiDB-lite"/>
    </source>
</evidence>